<name>S3DFG5_GLAL2</name>
<dbReference type="OMA" id="IRECIVY"/>
<organism evidence="2 3">
    <name type="scientific">Glarea lozoyensis (strain ATCC 20868 / MF5171)</name>
    <dbReference type="NCBI Taxonomy" id="1116229"/>
    <lineage>
        <taxon>Eukaryota</taxon>
        <taxon>Fungi</taxon>
        <taxon>Dikarya</taxon>
        <taxon>Ascomycota</taxon>
        <taxon>Pezizomycotina</taxon>
        <taxon>Leotiomycetes</taxon>
        <taxon>Helotiales</taxon>
        <taxon>Helotiaceae</taxon>
        <taxon>Glarea</taxon>
    </lineage>
</organism>
<dbReference type="eggNOG" id="ENOG502SQ44">
    <property type="taxonomic scope" value="Eukaryota"/>
</dbReference>
<evidence type="ECO:0000313" key="2">
    <source>
        <dbReference type="EMBL" id="EPE25378.1"/>
    </source>
</evidence>
<dbReference type="AlphaFoldDB" id="S3DFG5"/>
<dbReference type="InterPro" id="IPR052895">
    <property type="entry name" value="HetReg/Transcr_Mod"/>
</dbReference>
<dbReference type="PANTHER" id="PTHR24148">
    <property type="entry name" value="ANKYRIN REPEAT DOMAIN-CONTAINING PROTEIN 39 HOMOLOG-RELATED"/>
    <property type="match status" value="1"/>
</dbReference>
<dbReference type="RefSeq" id="XP_008086697.1">
    <property type="nucleotide sequence ID" value="XM_008088506.1"/>
</dbReference>
<dbReference type="EMBL" id="KE145371">
    <property type="protein sequence ID" value="EPE25378.1"/>
    <property type="molecule type" value="Genomic_DNA"/>
</dbReference>
<dbReference type="PANTHER" id="PTHR24148:SF64">
    <property type="entry name" value="HETEROKARYON INCOMPATIBILITY DOMAIN-CONTAINING PROTEIN"/>
    <property type="match status" value="1"/>
</dbReference>
<accession>S3DFG5</accession>
<dbReference type="OrthoDB" id="2157530at2759"/>
<feature type="domain" description="Heterokaryon incompatibility" evidence="1">
    <location>
        <begin position="53"/>
        <end position="233"/>
    </location>
</feature>
<sequence length="593" mass="68203">MAPPEHALFEYPKLAPGEDCLRLLKITIKDKDDPTDAVACELQSFFLRDVPSYKALSYTWRNPFRDNYDFESSAIPSNHGYEDPMKEDWVTECHKILCNGMAVFISLNLFELLRQIARNEESGFLWIDRLCINQQDITEKSSQVALMSTTYSSTESVIVWLERHDVHASAALQIQNDFKFALDLDYQTRCRHNPNEAIFWQTIAIQEPHDFMWNSWLKFFSRSWHSRLWTLQETSLAGSVEQVLCGELRFEWRCLRDLSLYYFALPEWMRYFRTRSQYFQGPVIAMKPRAIYEYRVSFSSEWEAKLGLRYGSSDFGSIMMEELLHSLPLQCSNPRDRIFAIFGMRQAGRRPEELSKIVIDNGDEPLELFRNVTEICLILSPSLAILSLVGHDTCHLSSGIPSWVPDFADRLSFSGLGHWRTAEGESFFNATQETVVPCPYRRVNPRGLSLNGARVGTVAEVTATCQLQFFEQFGNLEFLQDMLKLHSNLPKTLRAGMSRTEALWRTTFADCTDLHRAPAPSELEVCFHSVILHSIWVARQLTESLSDELLSLCQSLELMFNEGQETHSFPSFAKGSFWHTQLETGNSPTEGGD</sequence>
<dbReference type="Pfam" id="PF06985">
    <property type="entry name" value="HET"/>
    <property type="match status" value="1"/>
</dbReference>
<dbReference type="Proteomes" id="UP000016922">
    <property type="component" value="Unassembled WGS sequence"/>
</dbReference>
<protein>
    <recommendedName>
        <fullName evidence="1">Heterokaryon incompatibility domain-containing protein</fullName>
    </recommendedName>
</protein>
<evidence type="ECO:0000313" key="3">
    <source>
        <dbReference type="Proteomes" id="UP000016922"/>
    </source>
</evidence>
<gene>
    <name evidence="2" type="ORF">GLAREA_01290</name>
</gene>
<dbReference type="KEGG" id="glz:GLAREA_01290"/>
<evidence type="ECO:0000259" key="1">
    <source>
        <dbReference type="Pfam" id="PF06985"/>
    </source>
</evidence>
<reference evidence="2 3" key="1">
    <citation type="journal article" date="2013" name="BMC Genomics">
        <title>Genomics-driven discovery of the pneumocandin biosynthetic gene cluster in the fungus Glarea lozoyensis.</title>
        <authorList>
            <person name="Chen L."/>
            <person name="Yue Q."/>
            <person name="Zhang X."/>
            <person name="Xiang M."/>
            <person name="Wang C."/>
            <person name="Li S."/>
            <person name="Che Y."/>
            <person name="Ortiz-Lopez F.J."/>
            <person name="Bills G.F."/>
            <person name="Liu X."/>
            <person name="An Z."/>
        </authorList>
    </citation>
    <scope>NUCLEOTIDE SEQUENCE [LARGE SCALE GENOMIC DNA]</scope>
    <source>
        <strain evidence="3">ATCC 20868 / MF5171</strain>
    </source>
</reference>
<dbReference type="GeneID" id="19460348"/>
<dbReference type="InterPro" id="IPR010730">
    <property type="entry name" value="HET"/>
</dbReference>
<proteinExistence type="predicted"/>
<dbReference type="HOGENOM" id="CLU_460075_0_0_1"/>
<keyword evidence="3" id="KW-1185">Reference proteome</keyword>